<feature type="transmembrane region" description="Helical" evidence="1">
    <location>
        <begin position="198"/>
        <end position="220"/>
    </location>
</feature>
<feature type="transmembrane region" description="Helical" evidence="1">
    <location>
        <begin position="161"/>
        <end position="178"/>
    </location>
</feature>
<dbReference type="GeneID" id="27690856"/>
<proteinExistence type="predicted"/>
<keyword evidence="1" id="KW-1133">Transmembrane helix</keyword>
<accession>A0A0L0H775</accession>
<feature type="transmembrane region" description="Helical" evidence="1">
    <location>
        <begin position="6"/>
        <end position="27"/>
    </location>
</feature>
<dbReference type="AlphaFoldDB" id="A0A0L0H775"/>
<sequence>MFMVIEFVVAVSALAYGIWLIPIYMGLSNEMRMLWRFTVHPIYWEAIVKLAARHLLISKAGDKLSVLDTLAMAHAQSHLIIMQASMVTTVNTFLNTLTTILTVHVGRVFWRSTDVARTRIFYRLFLRFVATTEDKKDVPHTEKGYLEVYKYLLAVETMTEILLENSAVMFLSTTGLLFRNYTNAFWFNQSEIVFEWYHAPLVVTIQIVGAFIFDLITIYINSRYTIGYRNGSNIPLLRSWREIWAYKWRFIGFSGTVFL</sequence>
<evidence type="ECO:0000256" key="1">
    <source>
        <dbReference type="SAM" id="Phobius"/>
    </source>
</evidence>
<reference evidence="2 3" key="1">
    <citation type="submission" date="2009-08" db="EMBL/GenBank/DDBJ databases">
        <title>The Genome Sequence of Spizellomyces punctatus strain DAOM BR117.</title>
        <authorList>
            <consortium name="The Broad Institute Genome Sequencing Platform"/>
            <person name="Russ C."/>
            <person name="Cuomo C."/>
            <person name="Shea T."/>
            <person name="Young S.K."/>
            <person name="Zeng Q."/>
            <person name="Koehrsen M."/>
            <person name="Haas B."/>
            <person name="Borodovsky M."/>
            <person name="Guigo R."/>
            <person name="Alvarado L."/>
            <person name="Berlin A."/>
            <person name="Bochicchio J."/>
            <person name="Borenstein D."/>
            <person name="Chapman S."/>
            <person name="Chen Z."/>
            <person name="Engels R."/>
            <person name="Freedman E."/>
            <person name="Gellesch M."/>
            <person name="Goldberg J."/>
            <person name="Griggs A."/>
            <person name="Gujja S."/>
            <person name="Heiman D."/>
            <person name="Hepburn T."/>
            <person name="Howarth C."/>
            <person name="Jen D."/>
            <person name="Larson L."/>
            <person name="Lewis B."/>
            <person name="Mehta T."/>
            <person name="Park D."/>
            <person name="Pearson M."/>
            <person name="Roberts A."/>
            <person name="Saif S."/>
            <person name="Shenoy N."/>
            <person name="Sisk P."/>
            <person name="Stolte C."/>
            <person name="Sykes S."/>
            <person name="Thomson T."/>
            <person name="Walk T."/>
            <person name="White J."/>
            <person name="Yandava C."/>
            <person name="Burger G."/>
            <person name="Gray M.W."/>
            <person name="Holland P.W.H."/>
            <person name="King N."/>
            <person name="Lang F.B.F."/>
            <person name="Roger A.J."/>
            <person name="Ruiz-Trillo I."/>
            <person name="Lander E."/>
            <person name="Nusbaum C."/>
        </authorList>
    </citation>
    <scope>NUCLEOTIDE SEQUENCE [LARGE SCALE GENOMIC DNA]</scope>
    <source>
        <strain evidence="2 3">DAOM BR117</strain>
    </source>
</reference>
<dbReference type="EMBL" id="KQ257466">
    <property type="protein sequence ID" value="KNC96824.1"/>
    <property type="molecule type" value="Genomic_DNA"/>
</dbReference>
<dbReference type="VEuPathDB" id="FungiDB:SPPG_07658"/>
<keyword evidence="3" id="KW-1185">Reference proteome</keyword>
<name>A0A0L0H775_SPIPD</name>
<protein>
    <submittedName>
        <fullName evidence="2">Uncharacterized protein</fullName>
    </submittedName>
</protein>
<dbReference type="OMA" id="FVICECV"/>
<dbReference type="Proteomes" id="UP000053201">
    <property type="component" value="Unassembled WGS sequence"/>
</dbReference>
<gene>
    <name evidence="2" type="ORF">SPPG_07658</name>
</gene>
<keyword evidence="1" id="KW-0812">Transmembrane</keyword>
<evidence type="ECO:0000313" key="2">
    <source>
        <dbReference type="EMBL" id="KNC96824.1"/>
    </source>
</evidence>
<evidence type="ECO:0000313" key="3">
    <source>
        <dbReference type="Proteomes" id="UP000053201"/>
    </source>
</evidence>
<keyword evidence="1" id="KW-0472">Membrane</keyword>
<dbReference type="RefSeq" id="XP_016604864.1">
    <property type="nucleotide sequence ID" value="XM_016755815.1"/>
</dbReference>
<dbReference type="OrthoDB" id="17198at2759"/>
<dbReference type="InParanoid" id="A0A0L0H775"/>
<organism evidence="2 3">
    <name type="scientific">Spizellomyces punctatus (strain DAOM BR117)</name>
    <dbReference type="NCBI Taxonomy" id="645134"/>
    <lineage>
        <taxon>Eukaryota</taxon>
        <taxon>Fungi</taxon>
        <taxon>Fungi incertae sedis</taxon>
        <taxon>Chytridiomycota</taxon>
        <taxon>Chytridiomycota incertae sedis</taxon>
        <taxon>Chytridiomycetes</taxon>
        <taxon>Spizellomycetales</taxon>
        <taxon>Spizellomycetaceae</taxon>
        <taxon>Spizellomyces</taxon>
    </lineage>
</organism>